<dbReference type="Gene3D" id="3.40.50.10900">
    <property type="entry name" value="PAC-like subunit"/>
    <property type="match status" value="1"/>
</dbReference>
<evidence type="ECO:0000313" key="9">
    <source>
        <dbReference type="Proteomes" id="UP000482960"/>
    </source>
</evidence>
<organism evidence="8 9">
    <name type="scientific">Phytohabitans rumicis</name>
    <dbReference type="NCBI Taxonomy" id="1076125"/>
    <lineage>
        <taxon>Bacteria</taxon>
        <taxon>Bacillati</taxon>
        <taxon>Actinomycetota</taxon>
        <taxon>Actinomycetes</taxon>
        <taxon>Micromonosporales</taxon>
        <taxon>Micromonosporaceae</taxon>
    </lineage>
</organism>
<dbReference type="GO" id="GO:0009168">
    <property type="term" value="P:purine ribonucleoside monophosphate biosynthetic process"/>
    <property type="evidence" value="ECO:0007669"/>
    <property type="project" value="InterPro"/>
</dbReference>
<dbReference type="InterPro" id="IPR019151">
    <property type="entry name" value="Proteasome_assmbl_chaperone_2"/>
</dbReference>
<dbReference type="AlphaFoldDB" id="A0A6V8L8Z7"/>
<evidence type="ECO:0000256" key="5">
    <source>
        <dbReference type="ARBA" id="ARBA00022833"/>
    </source>
</evidence>
<evidence type="ECO:0000256" key="3">
    <source>
        <dbReference type="ARBA" id="ARBA00022723"/>
    </source>
</evidence>
<dbReference type="GO" id="GO:0046872">
    <property type="term" value="F:metal ion binding"/>
    <property type="evidence" value="ECO:0007669"/>
    <property type="project" value="UniProtKB-KW"/>
</dbReference>
<feature type="domain" description="Adenosine deaminase" evidence="7">
    <location>
        <begin position="8"/>
        <end position="269"/>
    </location>
</feature>
<dbReference type="SUPFAM" id="SSF159659">
    <property type="entry name" value="Cgl1923-like"/>
    <property type="match status" value="1"/>
</dbReference>
<gene>
    <name evidence="8" type="ORF">Prum_064060</name>
</gene>
<dbReference type="Pfam" id="PF09754">
    <property type="entry name" value="PAC2"/>
    <property type="match status" value="1"/>
</dbReference>
<keyword evidence="3" id="KW-0479">Metal-binding</keyword>
<dbReference type="Pfam" id="PF00962">
    <property type="entry name" value="A_deaminase"/>
    <property type="match status" value="1"/>
</dbReference>
<comment type="caution">
    <text evidence="8">The sequence shown here is derived from an EMBL/GenBank/DDBJ whole genome shotgun (WGS) entry which is preliminary data.</text>
</comment>
<proteinExistence type="inferred from homology"/>
<name>A0A6V8L8Z7_9ACTN</name>
<sequence length="638" mass="68004">MRDPRLLPKANLHLHLTGSMRPATLAELADRYGVPLPPPLDSGGAHAWPAFQSRYDAARAALRTPEDIARVVAEATADDAADGAGWVEIQVDPTSYAARLGGLEPVVEAVLAGAGGGATGVVLAASWARSPDEAERVARLAARYAGAGVVGFGLSNDERLGRVADFAPAFRIAAGAGLLAVPHGGFYEPARHVRDCVTLLGARRIGHGLTACADPATLDLLANEGVTLEVCPTSYPPLGVIANLAAVPVRTLLGAGVRVALGSDDPLLFPAGCTGSTRSPGTTWAARTPSWRYWPGTRSRRRRRRRRSGVGSWRESTAGPAGLMTSRCLYGGGPVLDPHGLYELAEDLPELGRPVLVQALSGFVDAGNATRLAREHLLETLESRAVARFDVDQLIDYRSRRPPMIFVEDHWESYEDPRVELHLLGDDAGTPFLLLTGPEPDLQWERFVAALIALVDRLGVRLSVGLNSIPMAVPHTRPTGITAHGSRRELVAGYEPWLQRVQVPGSAGHLLEFRLGQQSHDAMGFAAHVPHYLAQAEYPAAAEVLLTSVSKSTGLLLPTDGLRQAAELVRADVDQQIAQTAEAAELVRALEEQYDAFTRGRTLGANLLADSGPLPTAEELGAELERFLAEQGRDPGPS</sequence>
<dbReference type="Gene3D" id="1.10.287.100">
    <property type="match status" value="1"/>
</dbReference>
<dbReference type="InterPro" id="IPR006650">
    <property type="entry name" value="A/AMP_deam_AS"/>
</dbReference>
<evidence type="ECO:0000256" key="6">
    <source>
        <dbReference type="SAM" id="MobiDB-lite"/>
    </source>
</evidence>
<evidence type="ECO:0000256" key="4">
    <source>
        <dbReference type="ARBA" id="ARBA00022801"/>
    </source>
</evidence>
<dbReference type="Proteomes" id="UP000482960">
    <property type="component" value="Unassembled WGS sequence"/>
</dbReference>
<feature type="region of interest" description="Disordered" evidence="6">
    <location>
        <begin position="296"/>
        <end position="318"/>
    </location>
</feature>
<dbReference type="NCBIfam" id="TIGR01430">
    <property type="entry name" value="aden_deam"/>
    <property type="match status" value="1"/>
</dbReference>
<dbReference type="PANTHER" id="PTHR43114:SF6">
    <property type="entry name" value="ADENINE DEAMINASE"/>
    <property type="match status" value="1"/>
</dbReference>
<keyword evidence="4" id="KW-0378">Hydrolase</keyword>
<comment type="similarity">
    <text evidence="2">Belongs to the metallo-dependent hydrolases superfamily. Adenosine and AMP deaminases family.</text>
</comment>
<dbReference type="Gene3D" id="3.20.20.140">
    <property type="entry name" value="Metal-dependent hydrolases"/>
    <property type="match status" value="1"/>
</dbReference>
<comment type="cofactor">
    <cofactor evidence="1">
        <name>Zn(2+)</name>
        <dbReference type="ChEBI" id="CHEBI:29105"/>
    </cofactor>
</comment>
<dbReference type="GO" id="GO:0019239">
    <property type="term" value="F:deaminase activity"/>
    <property type="evidence" value="ECO:0007669"/>
    <property type="project" value="InterPro"/>
</dbReference>
<reference evidence="8 9" key="1">
    <citation type="submission" date="2020-03" db="EMBL/GenBank/DDBJ databases">
        <title>Whole genome shotgun sequence of Phytohabitans rumicis NBRC 108638.</title>
        <authorList>
            <person name="Komaki H."/>
            <person name="Tamura T."/>
        </authorList>
    </citation>
    <scope>NUCLEOTIDE SEQUENCE [LARGE SCALE GENOMIC DNA]</scope>
    <source>
        <strain evidence="8 9">NBRC 108638</strain>
    </source>
</reference>
<dbReference type="InterPro" id="IPR006330">
    <property type="entry name" value="Ado/ade_deaminase"/>
</dbReference>
<dbReference type="GO" id="GO:0016814">
    <property type="term" value="F:hydrolase activity, acting on carbon-nitrogen (but not peptide) bonds, in cyclic amidines"/>
    <property type="evidence" value="ECO:0007669"/>
    <property type="project" value="UniProtKB-ARBA"/>
</dbReference>
<feature type="compositionally biased region" description="Basic residues" evidence="6">
    <location>
        <begin position="298"/>
        <end position="308"/>
    </location>
</feature>
<protein>
    <recommendedName>
        <fullName evidence="7">Adenosine deaminase domain-containing protein</fullName>
    </recommendedName>
</protein>
<dbReference type="PANTHER" id="PTHR43114">
    <property type="entry name" value="ADENINE DEAMINASE"/>
    <property type="match status" value="1"/>
</dbReference>
<dbReference type="InterPro" id="IPR032466">
    <property type="entry name" value="Metal_Hydrolase"/>
</dbReference>
<dbReference type="EMBL" id="BLPG01000001">
    <property type="protein sequence ID" value="GFJ92764.1"/>
    <property type="molecule type" value="Genomic_DNA"/>
</dbReference>
<evidence type="ECO:0000256" key="2">
    <source>
        <dbReference type="ARBA" id="ARBA00006676"/>
    </source>
</evidence>
<dbReference type="PROSITE" id="PS00485">
    <property type="entry name" value="A_DEAMINASE"/>
    <property type="match status" value="1"/>
</dbReference>
<keyword evidence="9" id="KW-1185">Reference proteome</keyword>
<dbReference type="InterPro" id="IPR001365">
    <property type="entry name" value="A_deaminase_dom"/>
</dbReference>
<accession>A0A6V8L8Z7</accession>
<evidence type="ECO:0000256" key="1">
    <source>
        <dbReference type="ARBA" id="ARBA00001947"/>
    </source>
</evidence>
<dbReference type="InterPro" id="IPR038389">
    <property type="entry name" value="PSMG2_sf"/>
</dbReference>
<dbReference type="SUPFAM" id="SSF51556">
    <property type="entry name" value="Metallo-dependent hydrolases"/>
    <property type="match status" value="1"/>
</dbReference>
<evidence type="ECO:0000259" key="7">
    <source>
        <dbReference type="Pfam" id="PF00962"/>
    </source>
</evidence>
<reference evidence="8 9" key="2">
    <citation type="submission" date="2020-03" db="EMBL/GenBank/DDBJ databases">
        <authorList>
            <person name="Ichikawa N."/>
            <person name="Kimura A."/>
            <person name="Kitahashi Y."/>
            <person name="Uohara A."/>
        </authorList>
    </citation>
    <scope>NUCLEOTIDE SEQUENCE [LARGE SCALE GENOMIC DNA]</scope>
    <source>
        <strain evidence="8 9">NBRC 108638</strain>
    </source>
</reference>
<evidence type="ECO:0000313" key="8">
    <source>
        <dbReference type="EMBL" id="GFJ92764.1"/>
    </source>
</evidence>
<keyword evidence="5" id="KW-0862">Zinc</keyword>